<name>A0A955LLD6_UNCKA</name>
<keyword evidence="1 6" id="KW-0963">Cytoplasm</keyword>
<dbReference type="SUPFAM" id="SSF53790">
    <property type="entry name" value="Tetrapyrrole methylase"/>
    <property type="match status" value="1"/>
</dbReference>
<feature type="domain" description="Tetrapyrrole methylase" evidence="7">
    <location>
        <begin position="3"/>
        <end position="209"/>
    </location>
</feature>
<evidence type="ECO:0000256" key="2">
    <source>
        <dbReference type="ARBA" id="ARBA00022552"/>
    </source>
</evidence>
<accession>A0A955LLD6</accession>
<comment type="caution">
    <text evidence="8">The sequence shown here is derived from an EMBL/GenBank/DDBJ whole genome shotgun (WGS) entry which is preliminary data.</text>
</comment>
<reference evidence="8" key="1">
    <citation type="submission" date="2020-04" db="EMBL/GenBank/DDBJ databases">
        <authorList>
            <person name="Zhang T."/>
        </authorList>
    </citation>
    <scope>NUCLEOTIDE SEQUENCE</scope>
    <source>
        <strain evidence="8">HKST-UBA03</strain>
    </source>
</reference>
<dbReference type="InterPro" id="IPR014776">
    <property type="entry name" value="4pyrrole_Mease_sub2"/>
</dbReference>
<dbReference type="Pfam" id="PF00590">
    <property type="entry name" value="TP_methylase"/>
    <property type="match status" value="1"/>
</dbReference>
<comment type="catalytic activity">
    <reaction evidence="6">
        <text>cytidine(1402) in 16S rRNA + S-adenosyl-L-methionine = 2'-O-methylcytidine(1402) in 16S rRNA + S-adenosyl-L-homocysteine + H(+)</text>
        <dbReference type="Rhea" id="RHEA:42924"/>
        <dbReference type="Rhea" id="RHEA-COMP:10285"/>
        <dbReference type="Rhea" id="RHEA-COMP:10286"/>
        <dbReference type="ChEBI" id="CHEBI:15378"/>
        <dbReference type="ChEBI" id="CHEBI:57856"/>
        <dbReference type="ChEBI" id="CHEBI:59789"/>
        <dbReference type="ChEBI" id="CHEBI:74495"/>
        <dbReference type="ChEBI" id="CHEBI:82748"/>
        <dbReference type="EC" id="2.1.1.198"/>
    </reaction>
</comment>
<evidence type="ECO:0000256" key="3">
    <source>
        <dbReference type="ARBA" id="ARBA00022603"/>
    </source>
</evidence>
<keyword evidence="5 6" id="KW-0949">S-adenosyl-L-methionine</keyword>
<organism evidence="8 9">
    <name type="scientific">candidate division WWE3 bacterium</name>
    <dbReference type="NCBI Taxonomy" id="2053526"/>
    <lineage>
        <taxon>Bacteria</taxon>
        <taxon>Katanobacteria</taxon>
    </lineage>
</organism>
<dbReference type="Gene3D" id="3.30.950.10">
    <property type="entry name" value="Methyltransferase, Cobalt-precorrin-4 Transmethylase, Domain 2"/>
    <property type="match status" value="1"/>
</dbReference>
<dbReference type="GO" id="GO:0070677">
    <property type="term" value="F:rRNA (cytosine-2'-O-)-methyltransferase activity"/>
    <property type="evidence" value="ECO:0007669"/>
    <property type="project" value="UniProtKB-UniRule"/>
</dbReference>
<dbReference type="GO" id="GO:0005737">
    <property type="term" value="C:cytoplasm"/>
    <property type="evidence" value="ECO:0007669"/>
    <property type="project" value="UniProtKB-SubCell"/>
</dbReference>
<dbReference type="EC" id="2.1.1.198" evidence="6"/>
<evidence type="ECO:0000256" key="4">
    <source>
        <dbReference type="ARBA" id="ARBA00022679"/>
    </source>
</evidence>
<protein>
    <recommendedName>
        <fullName evidence="6">Ribosomal RNA small subunit methyltransferase I</fullName>
        <ecNumber evidence="6">2.1.1.198</ecNumber>
    </recommendedName>
    <alternativeName>
        <fullName evidence="6">16S rRNA 2'-O-ribose C1402 methyltransferase</fullName>
    </alternativeName>
    <alternativeName>
        <fullName evidence="6">rRNA (cytidine-2'-O-)-methyltransferase RsmI</fullName>
    </alternativeName>
</protein>
<proteinExistence type="inferred from homology"/>
<dbReference type="AlphaFoldDB" id="A0A955LLD6"/>
<dbReference type="InterPro" id="IPR035996">
    <property type="entry name" value="4pyrrol_Methylase_sf"/>
</dbReference>
<keyword evidence="3 6" id="KW-0489">Methyltransferase</keyword>
<dbReference type="PIRSF" id="PIRSF005917">
    <property type="entry name" value="MTase_YraL"/>
    <property type="match status" value="1"/>
</dbReference>
<evidence type="ECO:0000313" key="8">
    <source>
        <dbReference type="EMBL" id="MCA9392354.1"/>
    </source>
</evidence>
<comment type="subcellular location">
    <subcellularLocation>
        <location evidence="6">Cytoplasm</location>
    </subcellularLocation>
</comment>
<dbReference type="CDD" id="cd11648">
    <property type="entry name" value="RsmI"/>
    <property type="match status" value="1"/>
</dbReference>
<evidence type="ECO:0000313" key="9">
    <source>
        <dbReference type="Proteomes" id="UP000751518"/>
    </source>
</evidence>
<dbReference type="InterPro" id="IPR008189">
    <property type="entry name" value="rRNA_ssu_MeTfrase_I"/>
</dbReference>
<sequence>MHTLYLVSTPIGNRADISIRALETLWNVDVILCEDTRTTQELLNTYKSRFDRPYPKLLSYNDHNRDRRIPAVLDLLIKGQDVALVSDQGTPILSDPGYGLTKEIYKLNDPKIVVEVIPGANALLPALQLSGFPPDRFFFAGFLPKSDKRRREMIANFPSTTVIIYESPRRIRELLEQTCDVLGPEKKVAICRELTKKHQEALRGSVDDLLGIDLKERVKGEVVVVIDNNPQKG</sequence>
<keyword evidence="4 6" id="KW-0808">Transferase</keyword>
<dbReference type="InterPro" id="IPR000878">
    <property type="entry name" value="4pyrrol_Mease"/>
</dbReference>
<comment type="function">
    <text evidence="6">Catalyzes the 2'-O-methylation of the ribose of cytidine 1402 (C1402) in 16S rRNA.</text>
</comment>
<evidence type="ECO:0000259" key="7">
    <source>
        <dbReference type="Pfam" id="PF00590"/>
    </source>
</evidence>
<dbReference type="PANTHER" id="PTHR46111:SF1">
    <property type="entry name" value="RIBOSOMAL RNA SMALL SUBUNIT METHYLTRANSFERASE I"/>
    <property type="match status" value="1"/>
</dbReference>
<dbReference type="InterPro" id="IPR014777">
    <property type="entry name" value="4pyrrole_Mease_sub1"/>
</dbReference>
<dbReference type="Proteomes" id="UP000751518">
    <property type="component" value="Unassembled WGS sequence"/>
</dbReference>
<dbReference type="NCBIfam" id="TIGR00096">
    <property type="entry name" value="16S rRNA (cytidine(1402)-2'-O)-methyltransferase"/>
    <property type="match status" value="1"/>
</dbReference>
<reference evidence="8" key="2">
    <citation type="journal article" date="2021" name="Microbiome">
        <title>Successional dynamics and alternative stable states in a saline activated sludge microbial community over 9 years.</title>
        <authorList>
            <person name="Wang Y."/>
            <person name="Ye J."/>
            <person name="Ju F."/>
            <person name="Liu L."/>
            <person name="Boyd J.A."/>
            <person name="Deng Y."/>
            <person name="Parks D.H."/>
            <person name="Jiang X."/>
            <person name="Yin X."/>
            <person name="Woodcroft B.J."/>
            <person name="Tyson G.W."/>
            <person name="Hugenholtz P."/>
            <person name="Polz M.F."/>
            <person name="Zhang T."/>
        </authorList>
    </citation>
    <scope>NUCLEOTIDE SEQUENCE</scope>
    <source>
        <strain evidence="8">HKST-UBA03</strain>
    </source>
</reference>
<dbReference type="HAMAP" id="MF_01877">
    <property type="entry name" value="16SrRNA_methyltr_I"/>
    <property type="match status" value="1"/>
</dbReference>
<evidence type="ECO:0000256" key="1">
    <source>
        <dbReference type="ARBA" id="ARBA00022490"/>
    </source>
</evidence>
<dbReference type="PANTHER" id="PTHR46111">
    <property type="entry name" value="RIBOSOMAL RNA SMALL SUBUNIT METHYLTRANSFERASE I"/>
    <property type="match status" value="1"/>
</dbReference>
<evidence type="ECO:0000256" key="5">
    <source>
        <dbReference type="ARBA" id="ARBA00022691"/>
    </source>
</evidence>
<comment type="similarity">
    <text evidence="6">Belongs to the methyltransferase superfamily. RsmI family.</text>
</comment>
<gene>
    <name evidence="6 8" type="primary">rsmI</name>
    <name evidence="8" type="ORF">KC614_04100</name>
</gene>
<keyword evidence="2 6" id="KW-0698">rRNA processing</keyword>
<dbReference type="Gene3D" id="3.40.1010.10">
    <property type="entry name" value="Cobalt-precorrin-4 Transmethylase, Domain 1"/>
    <property type="match status" value="1"/>
</dbReference>
<evidence type="ECO:0000256" key="6">
    <source>
        <dbReference type="HAMAP-Rule" id="MF_01877"/>
    </source>
</evidence>
<dbReference type="EMBL" id="JAGQKZ010000042">
    <property type="protein sequence ID" value="MCA9392354.1"/>
    <property type="molecule type" value="Genomic_DNA"/>
</dbReference>